<organism evidence="1 2">
    <name type="scientific">Ambispora gerdemannii</name>
    <dbReference type="NCBI Taxonomy" id="144530"/>
    <lineage>
        <taxon>Eukaryota</taxon>
        <taxon>Fungi</taxon>
        <taxon>Fungi incertae sedis</taxon>
        <taxon>Mucoromycota</taxon>
        <taxon>Glomeromycotina</taxon>
        <taxon>Glomeromycetes</taxon>
        <taxon>Archaeosporales</taxon>
        <taxon>Ambisporaceae</taxon>
        <taxon>Ambispora</taxon>
    </lineage>
</organism>
<dbReference type="AlphaFoldDB" id="A0A9N8YZH4"/>
<dbReference type="EMBL" id="CAJVPL010000178">
    <property type="protein sequence ID" value="CAG8460548.1"/>
    <property type="molecule type" value="Genomic_DNA"/>
</dbReference>
<gene>
    <name evidence="1" type="ORF">AGERDE_LOCUS2228</name>
</gene>
<accession>A0A9N8YZH4</accession>
<comment type="caution">
    <text evidence="1">The sequence shown here is derived from an EMBL/GenBank/DDBJ whole genome shotgun (WGS) entry which is preliminary data.</text>
</comment>
<sequence>MQWENQISRKEHEHVEIHYGRHPNLSHWSITGSAGNILLLSNSSADSKLPKDLYTSKNEEQDNNQPYNRRFILNIFDVINIECYWGIKTRTDEQRLKNLQENYSSPFQQVRDQDDTETKIFEKYEHWVDLVYTKYKPEPKYEPEQKYGEAINSIKYLKRVGHGKSRAQKQKIDKLIEASQNIIEEYVSSPQNIYSWRLLNVKKHVTRELIVTDCYDILFNILRGENSCNSTCTIDALNATTLDNADTKDYNKNGIIKAGFHIPNLVKNRHNSLRTEYASDITVAIKEEQKDII</sequence>
<name>A0A9N8YZH4_9GLOM</name>
<evidence type="ECO:0000313" key="2">
    <source>
        <dbReference type="Proteomes" id="UP000789831"/>
    </source>
</evidence>
<reference evidence="1" key="1">
    <citation type="submission" date="2021-06" db="EMBL/GenBank/DDBJ databases">
        <authorList>
            <person name="Kallberg Y."/>
            <person name="Tangrot J."/>
            <person name="Rosling A."/>
        </authorList>
    </citation>
    <scope>NUCLEOTIDE SEQUENCE</scope>
    <source>
        <strain evidence="1">MT106</strain>
    </source>
</reference>
<evidence type="ECO:0000313" key="1">
    <source>
        <dbReference type="EMBL" id="CAG8460548.1"/>
    </source>
</evidence>
<keyword evidence="2" id="KW-1185">Reference proteome</keyword>
<dbReference type="Proteomes" id="UP000789831">
    <property type="component" value="Unassembled WGS sequence"/>
</dbReference>
<proteinExistence type="predicted"/>
<protein>
    <submittedName>
        <fullName evidence="1">3165_t:CDS:1</fullName>
    </submittedName>
</protein>